<reference evidence="2 3" key="1">
    <citation type="submission" date="2013-02" db="EMBL/GenBank/DDBJ databases">
        <title>The Genome Sequence of Plasmodium inui San Antonio 1.</title>
        <authorList>
            <consortium name="The Broad Institute Genome Sequencing Platform"/>
            <consortium name="The Broad Institute Genome Sequencing Center for Infectious Disease"/>
            <person name="Neafsey D."/>
            <person name="Cheeseman I."/>
            <person name="Volkman S."/>
            <person name="Adams J."/>
            <person name="Walker B."/>
            <person name="Young S.K."/>
            <person name="Zeng Q."/>
            <person name="Gargeya S."/>
            <person name="Fitzgerald M."/>
            <person name="Haas B."/>
            <person name="Abouelleil A."/>
            <person name="Alvarado L."/>
            <person name="Arachchi H.M."/>
            <person name="Berlin A.M."/>
            <person name="Chapman S.B."/>
            <person name="Dewar J."/>
            <person name="Goldberg J."/>
            <person name="Griggs A."/>
            <person name="Gujja S."/>
            <person name="Hansen M."/>
            <person name="Howarth C."/>
            <person name="Imamovic A."/>
            <person name="Larimer J."/>
            <person name="McCowan C."/>
            <person name="Murphy C."/>
            <person name="Neiman D."/>
            <person name="Pearson M."/>
            <person name="Priest M."/>
            <person name="Roberts A."/>
            <person name="Saif S."/>
            <person name="Shea T."/>
            <person name="Sisk P."/>
            <person name="Sykes S."/>
            <person name="Wortman J."/>
            <person name="Nusbaum C."/>
            <person name="Birren B."/>
        </authorList>
    </citation>
    <scope>NUCLEOTIDE SEQUENCE [LARGE SCALE GENOMIC DNA]</scope>
    <source>
        <strain evidence="2 3">San Antonio 1</strain>
    </source>
</reference>
<sequence>MEETESIEGGSQKWTGSSGQKADQAEAQKSQQLLGVSGCKEGIRIQQTQLNDSDPNSQYISPPDTPIGLDD</sequence>
<dbReference type="EMBL" id="KI965486">
    <property type="protein sequence ID" value="EUD64963.1"/>
    <property type="molecule type" value="Genomic_DNA"/>
</dbReference>
<feature type="compositionally biased region" description="Polar residues" evidence="1">
    <location>
        <begin position="45"/>
        <end position="60"/>
    </location>
</feature>
<gene>
    <name evidence="2" type="ORF">C922_04695</name>
</gene>
<evidence type="ECO:0000313" key="3">
    <source>
        <dbReference type="Proteomes" id="UP000030640"/>
    </source>
</evidence>
<feature type="region of interest" description="Disordered" evidence="1">
    <location>
        <begin position="45"/>
        <end position="71"/>
    </location>
</feature>
<keyword evidence="3" id="KW-1185">Reference proteome</keyword>
<dbReference type="Proteomes" id="UP000030640">
    <property type="component" value="Unassembled WGS sequence"/>
</dbReference>
<feature type="compositionally biased region" description="Polar residues" evidence="1">
    <location>
        <begin position="12"/>
        <end position="33"/>
    </location>
</feature>
<dbReference type="AlphaFoldDB" id="W7A0A0"/>
<proteinExistence type="predicted"/>
<evidence type="ECO:0000313" key="2">
    <source>
        <dbReference type="EMBL" id="EUD64963.1"/>
    </source>
</evidence>
<evidence type="ECO:0000256" key="1">
    <source>
        <dbReference type="SAM" id="MobiDB-lite"/>
    </source>
</evidence>
<feature type="region of interest" description="Disordered" evidence="1">
    <location>
        <begin position="1"/>
        <end position="33"/>
    </location>
</feature>
<accession>W7A0A0</accession>
<dbReference type="VEuPathDB" id="PlasmoDB:C922_04695"/>
<dbReference type="RefSeq" id="XP_008818496.1">
    <property type="nucleotide sequence ID" value="XM_008820274.1"/>
</dbReference>
<protein>
    <submittedName>
        <fullName evidence="2">Uncharacterized protein</fullName>
    </submittedName>
</protein>
<dbReference type="GeneID" id="20039969"/>
<organism evidence="2 3">
    <name type="scientific">Plasmodium inui San Antonio 1</name>
    <dbReference type="NCBI Taxonomy" id="1237626"/>
    <lineage>
        <taxon>Eukaryota</taxon>
        <taxon>Sar</taxon>
        <taxon>Alveolata</taxon>
        <taxon>Apicomplexa</taxon>
        <taxon>Aconoidasida</taxon>
        <taxon>Haemosporida</taxon>
        <taxon>Plasmodiidae</taxon>
        <taxon>Plasmodium</taxon>
        <taxon>Plasmodium (Plasmodium)</taxon>
    </lineage>
</organism>
<name>W7A0A0_9APIC</name>